<evidence type="ECO:0000256" key="1">
    <source>
        <dbReference type="SAM" id="Phobius"/>
    </source>
</evidence>
<dbReference type="PANTHER" id="PTHR12242:SF1">
    <property type="entry name" value="MYND-TYPE DOMAIN-CONTAINING PROTEIN"/>
    <property type="match status" value="1"/>
</dbReference>
<sequence>MHLYYPHHASQPQSATTSFQKLLSPPRTHFDTHNRDFFSIFYTAAVVLPHVITLVFWAVLIPEKHADYPVSELFTHGWYRGFWVLNKYAINSLLALVEVVALSSIRRQTPVWAHIFALVVLANLYVGWVYIGHKILHRYAYFFFDHAMIGWEFVSAAIIGASFLPIVFFAFVYGITGLREVITKKRESTSYGYSRLPQ</sequence>
<dbReference type="Proteomes" id="UP001629113">
    <property type="component" value="Unassembled WGS sequence"/>
</dbReference>
<keyword evidence="1" id="KW-0472">Membrane</keyword>
<evidence type="ECO:0000313" key="3">
    <source>
        <dbReference type="Proteomes" id="UP001629113"/>
    </source>
</evidence>
<dbReference type="EMBL" id="JBFCZG010000006">
    <property type="protein sequence ID" value="KAL3420937.1"/>
    <property type="molecule type" value="Genomic_DNA"/>
</dbReference>
<accession>A0ABR4PCP8</accession>
<gene>
    <name evidence="2" type="ORF">PVAG01_07382</name>
</gene>
<proteinExistence type="predicted"/>
<organism evidence="2 3">
    <name type="scientific">Phlyctema vagabunda</name>
    <dbReference type="NCBI Taxonomy" id="108571"/>
    <lineage>
        <taxon>Eukaryota</taxon>
        <taxon>Fungi</taxon>
        <taxon>Dikarya</taxon>
        <taxon>Ascomycota</taxon>
        <taxon>Pezizomycotina</taxon>
        <taxon>Leotiomycetes</taxon>
        <taxon>Helotiales</taxon>
        <taxon>Dermateaceae</taxon>
        <taxon>Phlyctema</taxon>
    </lineage>
</organism>
<feature type="transmembrane region" description="Helical" evidence="1">
    <location>
        <begin position="151"/>
        <end position="176"/>
    </location>
</feature>
<name>A0ABR4PCP8_9HELO</name>
<protein>
    <submittedName>
        <fullName evidence="2">Uncharacterized protein</fullName>
    </submittedName>
</protein>
<feature type="transmembrane region" description="Helical" evidence="1">
    <location>
        <begin position="37"/>
        <end position="61"/>
    </location>
</feature>
<feature type="transmembrane region" description="Helical" evidence="1">
    <location>
        <begin position="111"/>
        <end position="131"/>
    </location>
</feature>
<keyword evidence="1" id="KW-0812">Transmembrane</keyword>
<evidence type="ECO:0000313" key="2">
    <source>
        <dbReference type="EMBL" id="KAL3420937.1"/>
    </source>
</evidence>
<keyword evidence="1" id="KW-1133">Transmembrane helix</keyword>
<feature type="transmembrane region" description="Helical" evidence="1">
    <location>
        <begin position="81"/>
        <end position="102"/>
    </location>
</feature>
<comment type="caution">
    <text evidence="2">The sequence shown here is derived from an EMBL/GenBank/DDBJ whole genome shotgun (WGS) entry which is preliminary data.</text>
</comment>
<keyword evidence="3" id="KW-1185">Reference proteome</keyword>
<reference evidence="2 3" key="1">
    <citation type="submission" date="2024-06" db="EMBL/GenBank/DDBJ databases">
        <title>Complete genome of Phlyctema vagabunda strain 19-DSS-EL-015.</title>
        <authorList>
            <person name="Fiorenzani C."/>
        </authorList>
    </citation>
    <scope>NUCLEOTIDE SEQUENCE [LARGE SCALE GENOMIC DNA]</scope>
    <source>
        <strain evidence="2 3">19-DSS-EL-015</strain>
    </source>
</reference>
<dbReference type="PANTHER" id="PTHR12242">
    <property type="entry name" value="OS02G0130600 PROTEIN-RELATED"/>
    <property type="match status" value="1"/>
</dbReference>